<dbReference type="FunFam" id="3.30.70.870:FF:000002">
    <property type="entry name" value="Translation elongation factor 2"/>
    <property type="match status" value="1"/>
</dbReference>
<dbReference type="InterPro" id="IPR027417">
    <property type="entry name" value="P-loop_NTPase"/>
</dbReference>
<dbReference type="InterPro" id="IPR005225">
    <property type="entry name" value="Small_GTP-bd"/>
</dbReference>
<keyword evidence="4 10" id="KW-0963">Cytoplasm</keyword>
<dbReference type="Pfam" id="PF00679">
    <property type="entry name" value="EFG_C"/>
    <property type="match status" value="1"/>
</dbReference>
<dbReference type="HAMAP" id="MF_00054_A">
    <property type="entry name" value="EF_G_EF_2_A"/>
    <property type="match status" value="1"/>
</dbReference>
<gene>
    <name evidence="10" type="primary">fusA</name>
    <name evidence="12" type="ordered locus">Calag_1421</name>
</gene>
<evidence type="ECO:0000313" key="12">
    <source>
        <dbReference type="EMBL" id="AFZ71128.1"/>
    </source>
</evidence>
<comment type="function">
    <text evidence="9 10">Catalyzes the GTP-dependent ribosomal translocation step during translation elongation. During this step, the ribosome changes from the pre-translocational (PRE) to the post-translocational (POST) state as the newly formed A-site-bound peptidyl-tRNA and P-site-bound deacylated tRNA move to the P and E sites, respectively. Catalyzes the coordinated movement of the two tRNA molecules, the mRNA and conformational changes in the ribosome.</text>
</comment>
<reference evidence="13" key="1">
    <citation type="submission" date="2012-03" db="EMBL/GenBank/DDBJ databases">
        <title>Complete genome of Caldisphaera lagunensis DSM 15908.</title>
        <authorList>
            <person name="Lucas S."/>
            <person name="Copeland A."/>
            <person name="Lapidus A."/>
            <person name="Glavina del Rio T."/>
            <person name="Dalin E."/>
            <person name="Tice H."/>
            <person name="Bruce D."/>
            <person name="Goodwin L."/>
            <person name="Pitluck S."/>
            <person name="Peters L."/>
            <person name="Mikhailova N."/>
            <person name="Teshima H."/>
            <person name="Kyrpides N."/>
            <person name="Mavromatis K."/>
            <person name="Ivanova N."/>
            <person name="Brettin T."/>
            <person name="Detter J.C."/>
            <person name="Han C."/>
            <person name="Larimer F."/>
            <person name="Land M."/>
            <person name="Hauser L."/>
            <person name="Markowitz V."/>
            <person name="Cheng J.-F."/>
            <person name="Hugenholtz P."/>
            <person name="Woyke T."/>
            <person name="Wu D."/>
            <person name="Spring S."/>
            <person name="Schroeder M."/>
            <person name="Brambilla E."/>
            <person name="Klenk H.-P."/>
            <person name="Eisen J.A."/>
        </authorList>
    </citation>
    <scope>NUCLEOTIDE SEQUENCE [LARGE SCALE GENOMIC DNA]</scope>
    <source>
        <strain evidence="13">DSM 15908 / JCM 11604 / IC-154</strain>
    </source>
</reference>
<dbReference type="STRING" id="1056495.Calag_1421"/>
<feature type="modified residue" description="Diphthamide" evidence="10">
    <location>
        <position position="606"/>
    </location>
</feature>
<dbReference type="EMBL" id="CP003378">
    <property type="protein sequence ID" value="AFZ71128.1"/>
    <property type="molecule type" value="Genomic_DNA"/>
</dbReference>
<dbReference type="Pfam" id="PF00009">
    <property type="entry name" value="GTP_EFTU"/>
    <property type="match status" value="1"/>
</dbReference>
<comment type="subcellular location">
    <subcellularLocation>
        <location evidence="1 10">Cytoplasm</location>
    </subcellularLocation>
</comment>
<dbReference type="InterPro" id="IPR000795">
    <property type="entry name" value="T_Tr_GTP-bd_dom"/>
</dbReference>
<dbReference type="Pfam" id="PF14492">
    <property type="entry name" value="EFG_III"/>
    <property type="match status" value="1"/>
</dbReference>
<dbReference type="InterPro" id="IPR009000">
    <property type="entry name" value="Transl_B-barrel_sf"/>
</dbReference>
<dbReference type="NCBIfam" id="TIGR00490">
    <property type="entry name" value="aEF-2"/>
    <property type="match status" value="1"/>
</dbReference>
<feature type="binding site" evidence="10">
    <location>
        <begin position="31"/>
        <end position="38"/>
    </location>
    <ligand>
        <name>GTP</name>
        <dbReference type="ChEBI" id="CHEBI:37565"/>
    </ligand>
</feature>
<evidence type="ECO:0000256" key="8">
    <source>
        <dbReference type="ARBA" id="ARBA00023134"/>
    </source>
</evidence>
<comment type="similarity">
    <text evidence="2 10">Belongs to the TRAFAC class translation factor GTPase superfamily. Classic translation factor GTPase family. EF-G/EF-2 subfamily.</text>
</comment>
<evidence type="ECO:0000256" key="9">
    <source>
        <dbReference type="ARBA" id="ARBA00024731"/>
    </source>
</evidence>
<dbReference type="PANTHER" id="PTHR42908:SF3">
    <property type="entry name" value="ELONGATION FACTOR-LIKE GTPASE 1"/>
    <property type="match status" value="1"/>
</dbReference>
<evidence type="ECO:0000256" key="1">
    <source>
        <dbReference type="ARBA" id="ARBA00004496"/>
    </source>
</evidence>
<dbReference type="HOGENOM" id="CLU_002794_11_1_2"/>
<dbReference type="Proteomes" id="UP000010469">
    <property type="component" value="Chromosome"/>
</dbReference>
<keyword evidence="7 10" id="KW-0648">Protein biosynthesis</keyword>
<sequence>MKKMGARVKVISEIEKIMANIEQVRNIGVIAHVDHGKTTTSDTLLAGAGIISERVAGDALLLDYLNVEKEREMTVKAANASLYHEYNGKPYVINLIDTPGHVDFTGMVTRSLRVLDGGIVVVDSAEGVMTQTETVLRQALEERVKPVLFINKVDRLIKELKFGPQQIQERFVEIIKDVNNLIDMYAEPEFKNKWKINPAEGNVAFGSAKDKWALTVPDATKKGITFQNIIDAYSSNNKDKVVELFKKAPIWDALLNMVVKFIPNPKEAQKYRIPKIWKGNLDSDLGKAMMESDPNGPLVFYANAIKVEKAGIVATGRVFSGTLEPGKEVYIVSSDRTGRILQVSLYMGPFRELTAKIPAGNIGALMGIEGLKSGETLVEVSYKSQAAPFEQLHYISEPVVTSAIEPAKLQDLPKMIDALKKLTLEDPNLVVKINEETGEYLISGMGQLHLEIAMWMLKELYGVEVKATPPIVVYRESVKQNSKVFEGKSPNKHNRFYISVEPLNDETIDLIHKGLVNEDQDAKDRAKILRDKANWDYDEARKIWSIDENINIFIDATSGVQYLKEVKDTILGGFRIAVKEGPLAAEPVRGLKVVLHDAEIHEDPVHRGPGQIYPAVRNAIWAAMLTSKPTLLEPIQKLEIKVPMDYLSPVTSIVTKKRGKILDVKQSGLQAIVTAEIPVAESFDISQELRGSTAGKAFWGTEFSRWAPVPDSLLDDLIKKIRERKGLPPRPPKLEDLLGP</sequence>
<evidence type="ECO:0000256" key="3">
    <source>
        <dbReference type="ARBA" id="ARBA00017891"/>
    </source>
</evidence>
<evidence type="ECO:0000256" key="2">
    <source>
        <dbReference type="ARBA" id="ARBA00005870"/>
    </source>
</evidence>
<dbReference type="Pfam" id="PF03144">
    <property type="entry name" value="GTP_EFTU_D2"/>
    <property type="match status" value="1"/>
</dbReference>
<dbReference type="GO" id="GO:1990904">
    <property type="term" value="C:ribonucleoprotein complex"/>
    <property type="evidence" value="ECO:0007669"/>
    <property type="project" value="TreeGrafter"/>
</dbReference>
<dbReference type="InterPro" id="IPR014721">
    <property type="entry name" value="Ribsml_uS5_D2-typ_fold_subgr"/>
</dbReference>
<keyword evidence="8 10" id="KW-0342">GTP-binding</keyword>
<dbReference type="GO" id="GO:0003924">
    <property type="term" value="F:GTPase activity"/>
    <property type="evidence" value="ECO:0007669"/>
    <property type="project" value="InterPro"/>
</dbReference>
<dbReference type="InterPro" id="IPR035647">
    <property type="entry name" value="EFG_III/V"/>
</dbReference>
<dbReference type="CDD" id="cd16268">
    <property type="entry name" value="EF2_II"/>
    <property type="match status" value="1"/>
</dbReference>
<dbReference type="FunCoup" id="L0AB61">
    <property type="interactions" value="198"/>
</dbReference>
<dbReference type="InterPro" id="IPR020568">
    <property type="entry name" value="Ribosomal_Su5_D2-typ_SF"/>
</dbReference>
<dbReference type="SUPFAM" id="SSF50447">
    <property type="entry name" value="Translation proteins"/>
    <property type="match status" value="1"/>
</dbReference>
<dbReference type="CDD" id="cd16261">
    <property type="entry name" value="EF2_snRNP_III"/>
    <property type="match status" value="1"/>
</dbReference>
<dbReference type="InterPro" id="IPR005517">
    <property type="entry name" value="Transl_elong_EFG/EF2_IV"/>
</dbReference>
<accession>L0AB61</accession>
<dbReference type="CDD" id="cd01885">
    <property type="entry name" value="EF2"/>
    <property type="match status" value="1"/>
</dbReference>
<dbReference type="InterPro" id="IPR041095">
    <property type="entry name" value="EFG_II"/>
</dbReference>
<dbReference type="SMART" id="SM00889">
    <property type="entry name" value="EFG_IV"/>
    <property type="match status" value="1"/>
</dbReference>
<dbReference type="PROSITE" id="PS51722">
    <property type="entry name" value="G_TR_2"/>
    <property type="match status" value="1"/>
</dbReference>
<dbReference type="SMART" id="SM00838">
    <property type="entry name" value="EFG_C"/>
    <property type="match status" value="1"/>
</dbReference>
<dbReference type="SUPFAM" id="SSF54980">
    <property type="entry name" value="EF-G C-terminal domain-like"/>
    <property type="match status" value="2"/>
</dbReference>
<name>L0AB61_CALLD</name>
<feature type="binding site" evidence="10">
    <location>
        <begin position="97"/>
        <end position="101"/>
    </location>
    <ligand>
        <name>GTP</name>
        <dbReference type="ChEBI" id="CHEBI:37565"/>
    </ligand>
</feature>
<dbReference type="GO" id="GO:0003746">
    <property type="term" value="F:translation elongation factor activity"/>
    <property type="evidence" value="ECO:0007669"/>
    <property type="project" value="UniProtKB-UniRule"/>
</dbReference>
<dbReference type="SUPFAM" id="SSF54211">
    <property type="entry name" value="Ribosomal protein S5 domain 2-like"/>
    <property type="match status" value="1"/>
</dbReference>
<dbReference type="InterPro" id="IPR004543">
    <property type="entry name" value="Transl_elong_EFG/EF2_arc"/>
</dbReference>
<protein>
    <recommendedName>
        <fullName evidence="3 10">Elongation factor 2</fullName>
        <shortName evidence="10">EF-2</shortName>
    </recommendedName>
</protein>
<keyword evidence="6 10" id="KW-0251">Elongation factor</keyword>
<dbReference type="Gene3D" id="3.30.70.870">
    <property type="entry name" value="Elongation Factor G (Translational Gtpase), domain 3"/>
    <property type="match status" value="1"/>
</dbReference>
<dbReference type="GO" id="GO:0005525">
    <property type="term" value="F:GTP binding"/>
    <property type="evidence" value="ECO:0007669"/>
    <property type="project" value="UniProtKB-UniRule"/>
</dbReference>
<dbReference type="PRINTS" id="PR00315">
    <property type="entry name" value="ELONGATNFCT"/>
</dbReference>
<feature type="binding site" evidence="10">
    <location>
        <begin position="151"/>
        <end position="154"/>
    </location>
    <ligand>
        <name>GTP</name>
        <dbReference type="ChEBI" id="CHEBI:37565"/>
    </ligand>
</feature>
<dbReference type="AlphaFoldDB" id="L0AB61"/>
<dbReference type="PANTHER" id="PTHR42908">
    <property type="entry name" value="TRANSLATION ELONGATION FACTOR-RELATED"/>
    <property type="match status" value="1"/>
</dbReference>
<dbReference type="NCBIfam" id="TIGR00231">
    <property type="entry name" value="small_GTP"/>
    <property type="match status" value="1"/>
</dbReference>
<keyword evidence="5 10" id="KW-0547">Nucleotide-binding</keyword>
<evidence type="ECO:0000259" key="11">
    <source>
        <dbReference type="PROSITE" id="PS51722"/>
    </source>
</evidence>
<dbReference type="Pfam" id="PF03764">
    <property type="entry name" value="EFG_IV"/>
    <property type="match status" value="1"/>
</dbReference>
<evidence type="ECO:0000313" key="13">
    <source>
        <dbReference type="Proteomes" id="UP000010469"/>
    </source>
</evidence>
<feature type="domain" description="Tr-type G" evidence="11">
    <location>
        <begin position="22"/>
        <end position="266"/>
    </location>
</feature>
<dbReference type="SUPFAM" id="SSF52540">
    <property type="entry name" value="P-loop containing nucleoside triphosphate hydrolases"/>
    <property type="match status" value="1"/>
</dbReference>
<dbReference type="CDD" id="cd01514">
    <property type="entry name" value="Elongation_Factor_C"/>
    <property type="match status" value="1"/>
</dbReference>
<organism evidence="12 13">
    <name type="scientific">Caldisphaera lagunensis (strain DSM 15908 / JCM 11604 / ANMR 0165 / IC-154)</name>
    <dbReference type="NCBI Taxonomy" id="1056495"/>
    <lineage>
        <taxon>Archaea</taxon>
        <taxon>Thermoproteota</taxon>
        <taxon>Thermoprotei</taxon>
        <taxon>Acidilobales</taxon>
        <taxon>Caldisphaeraceae</taxon>
        <taxon>Caldisphaera</taxon>
    </lineage>
</organism>
<proteinExistence type="inferred from homology"/>
<dbReference type="InterPro" id="IPR000640">
    <property type="entry name" value="EFG_V-like"/>
</dbReference>
<evidence type="ECO:0000256" key="4">
    <source>
        <dbReference type="ARBA" id="ARBA00022490"/>
    </source>
</evidence>
<dbReference type="FunFam" id="3.30.230.10:FF:000009">
    <property type="entry name" value="116 kDa U5 small nuclear ribonucleoprotein component"/>
    <property type="match status" value="1"/>
</dbReference>
<dbReference type="eggNOG" id="arCOG01559">
    <property type="taxonomic scope" value="Archaea"/>
</dbReference>
<dbReference type="GO" id="GO:0005829">
    <property type="term" value="C:cytosol"/>
    <property type="evidence" value="ECO:0007669"/>
    <property type="project" value="TreeGrafter"/>
</dbReference>
<dbReference type="Gene3D" id="2.40.30.10">
    <property type="entry name" value="Translation factors"/>
    <property type="match status" value="1"/>
</dbReference>
<dbReference type="InterPro" id="IPR004161">
    <property type="entry name" value="EFTu-like_2"/>
</dbReference>
<dbReference type="Gene3D" id="3.30.230.10">
    <property type="match status" value="1"/>
</dbReference>
<evidence type="ECO:0000256" key="5">
    <source>
        <dbReference type="ARBA" id="ARBA00022741"/>
    </source>
</evidence>
<dbReference type="Gene3D" id="3.40.50.300">
    <property type="entry name" value="P-loop containing nucleotide triphosphate hydrolases"/>
    <property type="match status" value="1"/>
</dbReference>
<dbReference type="Gene3D" id="3.30.70.240">
    <property type="match status" value="1"/>
</dbReference>
<evidence type="ECO:0000256" key="10">
    <source>
        <dbReference type="HAMAP-Rule" id="MF_00054"/>
    </source>
</evidence>
<dbReference type="InParanoid" id="L0AB61"/>
<dbReference type="KEGG" id="clg:Calag_1421"/>
<evidence type="ECO:0000256" key="6">
    <source>
        <dbReference type="ARBA" id="ARBA00022768"/>
    </source>
</evidence>
<evidence type="ECO:0000256" key="7">
    <source>
        <dbReference type="ARBA" id="ARBA00022917"/>
    </source>
</evidence>
<dbReference type="CDD" id="cd01681">
    <property type="entry name" value="aeEF2_snRNP_like_IV"/>
    <property type="match status" value="1"/>
</dbReference>
<keyword evidence="13" id="KW-1185">Reference proteome</keyword>